<dbReference type="KEGG" id="aol:S58_52080"/>
<dbReference type="eggNOG" id="COG2133">
    <property type="taxonomic scope" value="Bacteria"/>
</dbReference>
<name>M4ZBU3_9BRAD</name>
<dbReference type="STRING" id="1245469.S58_52080"/>
<dbReference type="HOGENOM" id="CLU_024435_0_0_5"/>
<organism evidence="3 4">
    <name type="scientific">Bradyrhizobium oligotrophicum S58</name>
    <dbReference type="NCBI Taxonomy" id="1245469"/>
    <lineage>
        <taxon>Bacteria</taxon>
        <taxon>Pseudomonadati</taxon>
        <taxon>Pseudomonadota</taxon>
        <taxon>Alphaproteobacteria</taxon>
        <taxon>Hyphomicrobiales</taxon>
        <taxon>Nitrobacteraceae</taxon>
        <taxon>Bradyrhizobium</taxon>
    </lineage>
</organism>
<reference evidence="3 4" key="1">
    <citation type="journal article" date="2013" name="Appl. Environ. Microbiol.">
        <title>Genome analysis suggests that the soil oligotrophic bacterium Agromonas oligotrophica (Bradyrhizobium oligotrophicum) is a nitrogen-fixing symbiont of Aeschynomene indica.</title>
        <authorList>
            <person name="Okubo T."/>
            <person name="Fukushima S."/>
            <person name="Itakura M."/>
            <person name="Oshima K."/>
            <person name="Longtonglang A."/>
            <person name="Teaumroong N."/>
            <person name="Mitsui H."/>
            <person name="Hattori M."/>
            <person name="Hattori R."/>
            <person name="Hattori T."/>
            <person name="Minamisawa K."/>
        </authorList>
    </citation>
    <scope>NUCLEOTIDE SEQUENCE [LARGE SCALE GENOMIC DNA]</scope>
    <source>
        <strain evidence="3 4">S58</strain>
    </source>
</reference>
<accession>M4ZBU3</accession>
<gene>
    <name evidence="3" type="ORF">S58_52080</name>
</gene>
<dbReference type="PANTHER" id="PTHR19328">
    <property type="entry name" value="HEDGEHOG-INTERACTING PROTEIN"/>
    <property type="match status" value="1"/>
</dbReference>
<dbReference type="InterPro" id="IPR054539">
    <property type="entry name" value="Beta-prop_PDH"/>
</dbReference>
<dbReference type="Pfam" id="PF22807">
    <property type="entry name" value="TrAA12"/>
    <property type="match status" value="2"/>
</dbReference>
<evidence type="ECO:0000259" key="2">
    <source>
        <dbReference type="Pfam" id="PF22807"/>
    </source>
</evidence>
<evidence type="ECO:0000313" key="4">
    <source>
        <dbReference type="Proteomes" id="UP000011841"/>
    </source>
</evidence>
<feature type="domain" description="Pyrroloquinoline quinone-dependent pyranose dehydrogenase beta-propeller" evidence="2">
    <location>
        <begin position="330"/>
        <end position="437"/>
    </location>
</feature>
<dbReference type="Proteomes" id="UP000011841">
    <property type="component" value="Chromosome"/>
</dbReference>
<dbReference type="PATRIC" id="fig|1245469.3.peg.5332"/>
<feature type="signal peptide" evidence="1">
    <location>
        <begin position="1"/>
        <end position="19"/>
    </location>
</feature>
<dbReference type="InterPro" id="IPR011041">
    <property type="entry name" value="Quinoprot_gluc/sorb_DH_b-prop"/>
</dbReference>
<evidence type="ECO:0000313" key="3">
    <source>
        <dbReference type="EMBL" id="BAM91187.1"/>
    </source>
</evidence>
<dbReference type="SUPFAM" id="SSF50952">
    <property type="entry name" value="Soluble quinoprotein glucose dehydrogenase"/>
    <property type="match status" value="1"/>
</dbReference>
<dbReference type="PANTHER" id="PTHR19328:SF53">
    <property type="entry name" value="MEMBRANE PROTEIN"/>
    <property type="match status" value="1"/>
</dbReference>
<feature type="domain" description="Pyrroloquinoline quinone-dependent pyranose dehydrogenase beta-propeller" evidence="2">
    <location>
        <begin position="73"/>
        <end position="286"/>
    </location>
</feature>
<keyword evidence="4" id="KW-1185">Reference proteome</keyword>
<dbReference type="Gene3D" id="2.120.10.30">
    <property type="entry name" value="TolB, C-terminal domain"/>
    <property type="match status" value="1"/>
</dbReference>
<keyword evidence="1" id="KW-0732">Signal</keyword>
<dbReference type="AlphaFoldDB" id="M4ZBU3"/>
<dbReference type="EMBL" id="AP012603">
    <property type="protein sequence ID" value="BAM91187.1"/>
    <property type="molecule type" value="Genomic_DNA"/>
</dbReference>
<evidence type="ECO:0000256" key="1">
    <source>
        <dbReference type="SAM" id="SignalP"/>
    </source>
</evidence>
<dbReference type="InterPro" id="IPR011042">
    <property type="entry name" value="6-blade_b-propeller_TolB-like"/>
</dbReference>
<feature type="chain" id="PRO_5004061889" evidence="1">
    <location>
        <begin position="20"/>
        <end position="438"/>
    </location>
</feature>
<protein>
    <submittedName>
        <fullName evidence="3">Putative L-sorbosone dehydrogenase</fullName>
    </submittedName>
</protein>
<proteinExistence type="predicted"/>
<sequence length="438" mass="47008">MRTAALATLSALAPAAAVAEPAVLRGKDAFGNWQGDTPGTIRLIRPEDLPRPGATASAANVSRVVQRPASAVPKVADGFKIALFAEGLSGPRILRTAPNGDIFVAETRAGRIRVLRPSEDGGKVAVSEVFADRLGHPFGIAFYPSADPQWVYVASTERVMRFPYRTGDMKASGAAQTIADLPAGYGHSTRDVVFTKDDRRMLVSVGSAGNVGEALGEPAGGLAAWIKAHPLGAAWGGETDRAGVLAFDPDGQNRSLFATGIRNCVGLAIQPATGVPWCSTNERDGLGDDLVPDYVTRVKEGGFYGWPWYYMGDNQDPRHANERLDLKGKITVPDVLLQPHSASLGLTFYDGNLFPPEYRGDGFAAEHGSWNRSKRTGYKVIRVRLKDGMPTGEYEDFVTGFVVNDREVWGRPVGVTVARDGSLLISEDGNGTIWRVSR</sequence>